<sequence>MRIDERPDPIGAFARHTERVSNLDPRPAEVPCAGAPAPAPARRLITGHEVALGGPRGLRVTRTLPTRARRMVGAWCFVDHYGPHPVAAGGGMRVPPHPHTGLQTVSWLLDGAVRHRDSLGHDQLIRPGQLNLMTAGAGIAHAEETPPDAPPVLHGVQLWVALPPDRRAVAPDFAHHADLPRHTAPGLTATVLVGTLAGATSPARAYSPLLGAELALGPGADVRVPLDPAHEHAVLTLAGRPDVEGMAPPRGALLYLGTGRRDLHLRAPTGPATALLLGGEPYPGDLVMWWNFVAGSHEEIVAARAAWEASTLTPPVPDHPDRLSAPPMPIVRLVPRPPGG</sequence>
<evidence type="ECO:0000256" key="1">
    <source>
        <dbReference type="ARBA" id="ARBA00008416"/>
    </source>
</evidence>
<dbReference type="InterPro" id="IPR012093">
    <property type="entry name" value="Pirin"/>
</dbReference>
<dbReference type="Pfam" id="PF02678">
    <property type="entry name" value="Pirin"/>
    <property type="match status" value="1"/>
</dbReference>
<reference evidence="6" key="1">
    <citation type="journal article" date="2014" name="Int. J. Syst. Evol. Microbiol.">
        <title>Complete genome sequence of Corynebacterium casei LMG S-19264T (=DSM 44701T), isolated from a smear-ripened cheese.</title>
        <authorList>
            <consortium name="US DOE Joint Genome Institute (JGI-PGF)"/>
            <person name="Walter F."/>
            <person name="Albersmeier A."/>
            <person name="Kalinowski J."/>
            <person name="Ruckert C."/>
        </authorList>
    </citation>
    <scope>NUCLEOTIDE SEQUENCE</scope>
    <source>
        <strain evidence="6">JCM 3090</strain>
    </source>
</reference>
<accession>A0A8J3BE82</accession>
<dbReference type="PANTHER" id="PTHR13903">
    <property type="entry name" value="PIRIN-RELATED"/>
    <property type="match status" value="1"/>
</dbReference>
<feature type="domain" description="Pirin N-terminal" evidence="4">
    <location>
        <begin position="58"/>
        <end position="160"/>
    </location>
</feature>
<feature type="domain" description="Pirin C-terminal" evidence="5">
    <location>
        <begin position="213"/>
        <end position="311"/>
    </location>
</feature>
<dbReference type="SUPFAM" id="SSF51182">
    <property type="entry name" value="RmlC-like cupins"/>
    <property type="match status" value="1"/>
</dbReference>
<dbReference type="Pfam" id="PF05726">
    <property type="entry name" value="Pirin_C"/>
    <property type="match status" value="1"/>
</dbReference>
<feature type="region of interest" description="Disordered" evidence="3">
    <location>
        <begin position="313"/>
        <end position="340"/>
    </location>
</feature>
<evidence type="ECO:0000256" key="2">
    <source>
        <dbReference type="RuleBase" id="RU003457"/>
    </source>
</evidence>
<evidence type="ECO:0000259" key="5">
    <source>
        <dbReference type="Pfam" id="PF05726"/>
    </source>
</evidence>
<dbReference type="Proteomes" id="UP000649739">
    <property type="component" value="Unassembled WGS sequence"/>
</dbReference>
<dbReference type="EMBL" id="BMQB01000012">
    <property type="protein sequence ID" value="GGK08270.1"/>
    <property type="molecule type" value="Genomic_DNA"/>
</dbReference>
<evidence type="ECO:0000256" key="3">
    <source>
        <dbReference type="SAM" id="MobiDB-lite"/>
    </source>
</evidence>
<reference evidence="6" key="2">
    <citation type="submission" date="2020-09" db="EMBL/GenBank/DDBJ databases">
        <authorList>
            <person name="Sun Q."/>
            <person name="Ohkuma M."/>
        </authorList>
    </citation>
    <scope>NUCLEOTIDE SEQUENCE</scope>
    <source>
        <strain evidence="6">JCM 3090</strain>
    </source>
</reference>
<dbReference type="InterPro" id="IPR008778">
    <property type="entry name" value="Pirin_C_dom"/>
</dbReference>
<protein>
    <recommendedName>
        <fullName evidence="8">Pirin</fullName>
    </recommendedName>
</protein>
<comment type="similarity">
    <text evidence="1 2">Belongs to the pirin family.</text>
</comment>
<dbReference type="InterPro" id="IPR011051">
    <property type="entry name" value="RmlC_Cupin_sf"/>
</dbReference>
<comment type="caution">
    <text evidence="6">The sequence shown here is derived from an EMBL/GenBank/DDBJ whole genome shotgun (WGS) entry which is preliminary data.</text>
</comment>
<evidence type="ECO:0000259" key="4">
    <source>
        <dbReference type="Pfam" id="PF02678"/>
    </source>
</evidence>
<organism evidence="6 7">
    <name type="scientific">Pilimelia anulata</name>
    <dbReference type="NCBI Taxonomy" id="53371"/>
    <lineage>
        <taxon>Bacteria</taxon>
        <taxon>Bacillati</taxon>
        <taxon>Actinomycetota</taxon>
        <taxon>Actinomycetes</taxon>
        <taxon>Micromonosporales</taxon>
        <taxon>Micromonosporaceae</taxon>
        <taxon>Pilimelia</taxon>
    </lineage>
</organism>
<dbReference type="InterPro" id="IPR014710">
    <property type="entry name" value="RmlC-like_jellyroll"/>
</dbReference>
<evidence type="ECO:0000313" key="6">
    <source>
        <dbReference type="EMBL" id="GGK08270.1"/>
    </source>
</evidence>
<evidence type="ECO:0000313" key="7">
    <source>
        <dbReference type="Proteomes" id="UP000649739"/>
    </source>
</evidence>
<name>A0A8J3BE82_9ACTN</name>
<gene>
    <name evidence="6" type="ORF">GCM10010123_42780</name>
</gene>
<evidence type="ECO:0008006" key="8">
    <source>
        <dbReference type="Google" id="ProtNLM"/>
    </source>
</evidence>
<keyword evidence="7" id="KW-1185">Reference proteome</keyword>
<dbReference type="PANTHER" id="PTHR13903:SF8">
    <property type="entry name" value="PIRIN"/>
    <property type="match status" value="1"/>
</dbReference>
<dbReference type="CDD" id="cd02247">
    <property type="entry name" value="cupin_pirin_C"/>
    <property type="match status" value="1"/>
</dbReference>
<proteinExistence type="inferred from homology"/>
<dbReference type="AlphaFoldDB" id="A0A8J3BE82"/>
<dbReference type="Gene3D" id="2.60.120.10">
    <property type="entry name" value="Jelly Rolls"/>
    <property type="match status" value="2"/>
</dbReference>
<dbReference type="InterPro" id="IPR003829">
    <property type="entry name" value="Pirin_N_dom"/>
</dbReference>
<dbReference type="CDD" id="cd02909">
    <property type="entry name" value="cupin_pirin_N"/>
    <property type="match status" value="1"/>
</dbReference>